<reference evidence="1 2" key="1">
    <citation type="submission" date="2016-03" db="EMBL/GenBank/DDBJ databases">
        <title>Whole genome sequencing of Grifola frondosa 9006-11.</title>
        <authorList>
            <person name="Min B."/>
            <person name="Park H."/>
            <person name="Kim J.-G."/>
            <person name="Cho H."/>
            <person name="Oh Y.-L."/>
            <person name="Kong W.-S."/>
            <person name="Choi I.-G."/>
        </authorList>
    </citation>
    <scope>NUCLEOTIDE SEQUENCE [LARGE SCALE GENOMIC DNA]</scope>
    <source>
        <strain evidence="1 2">9006-11</strain>
    </source>
</reference>
<evidence type="ECO:0000313" key="1">
    <source>
        <dbReference type="EMBL" id="OBZ66901.1"/>
    </source>
</evidence>
<gene>
    <name evidence="1" type="ORF">A0H81_13236</name>
</gene>
<accession>A0A1C7LQ69</accession>
<comment type="caution">
    <text evidence="1">The sequence shown here is derived from an EMBL/GenBank/DDBJ whole genome shotgun (WGS) entry which is preliminary data.</text>
</comment>
<protein>
    <submittedName>
        <fullName evidence="1">Uncharacterized protein</fullName>
    </submittedName>
</protein>
<organism evidence="1 2">
    <name type="scientific">Grifola frondosa</name>
    <name type="common">Maitake</name>
    <name type="synonym">Polyporus frondosus</name>
    <dbReference type="NCBI Taxonomy" id="5627"/>
    <lineage>
        <taxon>Eukaryota</taxon>
        <taxon>Fungi</taxon>
        <taxon>Dikarya</taxon>
        <taxon>Basidiomycota</taxon>
        <taxon>Agaricomycotina</taxon>
        <taxon>Agaricomycetes</taxon>
        <taxon>Polyporales</taxon>
        <taxon>Grifolaceae</taxon>
        <taxon>Grifola</taxon>
    </lineage>
</organism>
<sequence>MAGSLWNISYIDFHLRPSSSVHICMRHSLARDQADRRLSLHSFSVHAPFLCALILASLSSKPDRLSFALRVAWTL</sequence>
<name>A0A1C7LQ69_GRIFR</name>
<dbReference type="AlphaFoldDB" id="A0A1C7LQ69"/>
<dbReference type="EMBL" id="LUGG01000027">
    <property type="protein sequence ID" value="OBZ66901.1"/>
    <property type="molecule type" value="Genomic_DNA"/>
</dbReference>
<evidence type="ECO:0000313" key="2">
    <source>
        <dbReference type="Proteomes" id="UP000092993"/>
    </source>
</evidence>
<keyword evidence="2" id="KW-1185">Reference proteome</keyword>
<proteinExistence type="predicted"/>
<dbReference type="Proteomes" id="UP000092993">
    <property type="component" value="Unassembled WGS sequence"/>
</dbReference>